<sequence length="84" mass="9120">MANTGKDLTRIDPTELLATFNRGPDSRISNRRGTPNHGLGLSICDEIIRLHHGTMNLHANPHGGLTVTVRLPIEQRVGVSSSDI</sequence>
<dbReference type="Gene3D" id="3.30.565.10">
    <property type="entry name" value="Histidine kinase-like ATPase, C-terminal domain"/>
    <property type="match status" value="1"/>
</dbReference>
<name>A0A7K3TAB7_9BIFI</name>
<evidence type="ECO:0000313" key="2">
    <source>
        <dbReference type="EMBL" id="NEG71104.1"/>
    </source>
</evidence>
<dbReference type="OrthoDB" id="3224230at2"/>
<proteinExistence type="predicted"/>
<dbReference type="Proteomes" id="UP000469943">
    <property type="component" value="Unassembled WGS sequence"/>
</dbReference>
<evidence type="ECO:0000313" key="3">
    <source>
        <dbReference type="Proteomes" id="UP000469943"/>
    </source>
</evidence>
<protein>
    <recommendedName>
        <fullName evidence="1">Histidine kinase/HSP90-like ATPase domain-containing protein</fullName>
    </recommendedName>
</protein>
<dbReference type="Pfam" id="PF02518">
    <property type="entry name" value="HATPase_c"/>
    <property type="match status" value="1"/>
</dbReference>
<dbReference type="SUPFAM" id="SSF55874">
    <property type="entry name" value="ATPase domain of HSP90 chaperone/DNA topoisomerase II/histidine kinase"/>
    <property type="match status" value="1"/>
</dbReference>
<reference evidence="2 3" key="1">
    <citation type="submission" date="2019-10" db="EMBL/GenBank/DDBJ databases">
        <title>Bifidobacterium from non-human primates.</title>
        <authorList>
            <person name="Modesto M."/>
        </authorList>
    </citation>
    <scope>NUCLEOTIDE SEQUENCE [LARGE SCALE GENOMIC DNA]</scope>
    <source>
        <strain evidence="2 3">TREM</strain>
    </source>
</reference>
<dbReference type="RefSeq" id="WP_152357654.1">
    <property type="nucleotide sequence ID" value="NZ_WBSM01000001.1"/>
</dbReference>
<dbReference type="EMBL" id="WHZX01000001">
    <property type="protein sequence ID" value="NEG71104.1"/>
    <property type="molecule type" value="Genomic_DNA"/>
</dbReference>
<dbReference type="AlphaFoldDB" id="A0A7K3TAB7"/>
<comment type="caution">
    <text evidence="2">The sequence shown here is derived from an EMBL/GenBank/DDBJ whole genome shotgun (WGS) entry which is preliminary data.</text>
</comment>
<gene>
    <name evidence="2" type="ORF">GFD24_02480</name>
</gene>
<dbReference type="InterPro" id="IPR036890">
    <property type="entry name" value="HATPase_C_sf"/>
</dbReference>
<evidence type="ECO:0000259" key="1">
    <source>
        <dbReference type="Pfam" id="PF02518"/>
    </source>
</evidence>
<organism evidence="2 3">
    <name type="scientific">Bifidobacterium ramosum</name>
    <dbReference type="NCBI Taxonomy" id="1798158"/>
    <lineage>
        <taxon>Bacteria</taxon>
        <taxon>Bacillati</taxon>
        <taxon>Actinomycetota</taxon>
        <taxon>Actinomycetes</taxon>
        <taxon>Bifidobacteriales</taxon>
        <taxon>Bifidobacteriaceae</taxon>
        <taxon>Bifidobacterium</taxon>
    </lineage>
</organism>
<feature type="domain" description="Histidine kinase/HSP90-like ATPase" evidence="1">
    <location>
        <begin position="13"/>
        <end position="74"/>
    </location>
</feature>
<accession>A0A7K3TAB7</accession>
<dbReference type="InterPro" id="IPR003594">
    <property type="entry name" value="HATPase_dom"/>
</dbReference>